<accession>A0AAD6TV32</accession>
<evidence type="ECO:0000256" key="1">
    <source>
        <dbReference type="SAM" id="MobiDB-lite"/>
    </source>
</evidence>
<gene>
    <name evidence="2" type="ORF">B0H15DRAFT_953379</name>
</gene>
<feature type="compositionally biased region" description="Pro residues" evidence="1">
    <location>
        <begin position="111"/>
        <end position="175"/>
    </location>
</feature>
<protein>
    <submittedName>
        <fullName evidence="2">Uncharacterized protein</fullName>
    </submittedName>
</protein>
<proteinExistence type="predicted"/>
<dbReference type="Proteomes" id="UP001222325">
    <property type="component" value="Unassembled WGS sequence"/>
</dbReference>
<organism evidence="2 3">
    <name type="scientific">Mycena belliarum</name>
    <dbReference type="NCBI Taxonomy" id="1033014"/>
    <lineage>
        <taxon>Eukaryota</taxon>
        <taxon>Fungi</taxon>
        <taxon>Dikarya</taxon>
        <taxon>Basidiomycota</taxon>
        <taxon>Agaricomycotina</taxon>
        <taxon>Agaricomycetes</taxon>
        <taxon>Agaricomycetidae</taxon>
        <taxon>Agaricales</taxon>
        <taxon>Marasmiineae</taxon>
        <taxon>Mycenaceae</taxon>
        <taxon>Mycena</taxon>
    </lineage>
</organism>
<keyword evidence="3" id="KW-1185">Reference proteome</keyword>
<reference evidence="2" key="1">
    <citation type="submission" date="2023-03" db="EMBL/GenBank/DDBJ databases">
        <title>Massive genome expansion in bonnet fungi (Mycena s.s.) driven by repeated elements and novel gene families across ecological guilds.</title>
        <authorList>
            <consortium name="Lawrence Berkeley National Laboratory"/>
            <person name="Harder C.B."/>
            <person name="Miyauchi S."/>
            <person name="Viragh M."/>
            <person name="Kuo A."/>
            <person name="Thoen E."/>
            <person name="Andreopoulos B."/>
            <person name="Lu D."/>
            <person name="Skrede I."/>
            <person name="Drula E."/>
            <person name="Henrissat B."/>
            <person name="Morin E."/>
            <person name="Kohler A."/>
            <person name="Barry K."/>
            <person name="LaButti K."/>
            <person name="Morin E."/>
            <person name="Salamov A."/>
            <person name="Lipzen A."/>
            <person name="Mereny Z."/>
            <person name="Hegedus B."/>
            <person name="Baldrian P."/>
            <person name="Stursova M."/>
            <person name="Weitz H."/>
            <person name="Taylor A."/>
            <person name="Grigoriev I.V."/>
            <person name="Nagy L.G."/>
            <person name="Martin F."/>
            <person name="Kauserud H."/>
        </authorList>
    </citation>
    <scope>NUCLEOTIDE SEQUENCE</scope>
    <source>
        <strain evidence="2">CBHHK173m</strain>
    </source>
</reference>
<sequence>MQRATSGSDAPPHYGALLCAPVYYPDLGHEDRTAHDNDPDGWYYAFAHGTFTGVVTSHASVNAVLGCNPAAQPIAAPTWLRLIELWNLECREYHYHGPDSLAFAPLWSPPPPASRPLSPQSPPSSPSPPPPFSPSRSPPPPFSPSQTPPPSPPPPFSPPRSPPPSPPPPLSPSPAPSRRRIRRRIVSPERHAAIVRAHRAAREQQLVGVQSAAARAEGMPRAAPLPVVDISDEEDDIVARSAAERAAPLPVVIISDEEDSIGSRSLMYAISGRSRVFRDHARAVDALTQSPTDARLFACEEADVAAFIRSQSNA</sequence>
<feature type="region of interest" description="Disordered" evidence="1">
    <location>
        <begin position="111"/>
        <end position="181"/>
    </location>
</feature>
<comment type="caution">
    <text evidence="2">The sequence shown here is derived from an EMBL/GenBank/DDBJ whole genome shotgun (WGS) entry which is preliminary data.</text>
</comment>
<evidence type="ECO:0000313" key="3">
    <source>
        <dbReference type="Proteomes" id="UP001222325"/>
    </source>
</evidence>
<dbReference type="EMBL" id="JARJCN010000053">
    <property type="protein sequence ID" value="KAJ7080782.1"/>
    <property type="molecule type" value="Genomic_DNA"/>
</dbReference>
<dbReference type="AlphaFoldDB" id="A0AAD6TV32"/>
<dbReference type="PRINTS" id="PR01217">
    <property type="entry name" value="PRICHEXTENSN"/>
</dbReference>
<evidence type="ECO:0000313" key="2">
    <source>
        <dbReference type="EMBL" id="KAJ7080782.1"/>
    </source>
</evidence>
<name>A0AAD6TV32_9AGAR</name>